<name>A0A9P6DYV5_9AGAM</name>
<dbReference type="EMBL" id="MU128915">
    <property type="protein sequence ID" value="KAF9519891.1"/>
    <property type="molecule type" value="Genomic_DNA"/>
</dbReference>
<organism evidence="1 2">
    <name type="scientific">Hydnum rufescens UP504</name>
    <dbReference type="NCBI Taxonomy" id="1448309"/>
    <lineage>
        <taxon>Eukaryota</taxon>
        <taxon>Fungi</taxon>
        <taxon>Dikarya</taxon>
        <taxon>Basidiomycota</taxon>
        <taxon>Agaricomycotina</taxon>
        <taxon>Agaricomycetes</taxon>
        <taxon>Cantharellales</taxon>
        <taxon>Hydnaceae</taxon>
        <taxon>Hydnum</taxon>
    </lineage>
</organism>
<gene>
    <name evidence="1" type="ORF">BS47DRAFT_1004712</name>
</gene>
<evidence type="ECO:0000313" key="2">
    <source>
        <dbReference type="Proteomes" id="UP000886523"/>
    </source>
</evidence>
<reference evidence="1" key="1">
    <citation type="journal article" date="2020" name="Nat. Commun.">
        <title>Large-scale genome sequencing of mycorrhizal fungi provides insights into the early evolution of symbiotic traits.</title>
        <authorList>
            <person name="Miyauchi S."/>
            <person name="Kiss E."/>
            <person name="Kuo A."/>
            <person name="Drula E."/>
            <person name="Kohler A."/>
            <person name="Sanchez-Garcia M."/>
            <person name="Morin E."/>
            <person name="Andreopoulos B."/>
            <person name="Barry K.W."/>
            <person name="Bonito G."/>
            <person name="Buee M."/>
            <person name="Carver A."/>
            <person name="Chen C."/>
            <person name="Cichocki N."/>
            <person name="Clum A."/>
            <person name="Culley D."/>
            <person name="Crous P.W."/>
            <person name="Fauchery L."/>
            <person name="Girlanda M."/>
            <person name="Hayes R.D."/>
            <person name="Keri Z."/>
            <person name="LaButti K."/>
            <person name="Lipzen A."/>
            <person name="Lombard V."/>
            <person name="Magnuson J."/>
            <person name="Maillard F."/>
            <person name="Murat C."/>
            <person name="Nolan M."/>
            <person name="Ohm R.A."/>
            <person name="Pangilinan J."/>
            <person name="Pereira M.F."/>
            <person name="Perotto S."/>
            <person name="Peter M."/>
            <person name="Pfister S."/>
            <person name="Riley R."/>
            <person name="Sitrit Y."/>
            <person name="Stielow J.B."/>
            <person name="Szollosi G."/>
            <person name="Zifcakova L."/>
            <person name="Stursova M."/>
            <person name="Spatafora J.W."/>
            <person name="Tedersoo L."/>
            <person name="Vaario L.M."/>
            <person name="Yamada A."/>
            <person name="Yan M."/>
            <person name="Wang P."/>
            <person name="Xu J."/>
            <person name="Bruns T."/>
            <person name="Baldrian P."/>
            <person name="Vilgalys R."/>
            <person name="Dunand C."/>
            <person name="Henrissat B."/>
            <person name="Grigoriev I.V."/>
            <person name="Hibbett D."/>
            <person name="Nagy L.G."/>
            <person name="Martin F.M."/>
        </authorList>
    </citation>
    <scope>NUCLEOTIDE SEQUENCE</scope>
    <source>
        <strain evidence="1">UP504</strain>
    </source>
</reference>
<keyword evidence="2" id="KW-1185">Reference proteome</keyword>
<protein>
    <submittedName>
        <fullName evidence="1">Uncharacterized protein</fullName>
    </submittedName>
</protein>
<evidence type="ECO:0000313" key="1">
    <source>
        <dbReference type="EMBL" id="KAF9519891.1"/>
    </source>
</evidence>
<sequence>MDGRSHRQPVVFFSVAGRQSAHCWANPHYCHVTNISLLDFWCKYSVDENRNPGGSLGLVLGNNIRFYVTAGLPPSSVPRLSATGPLAGR</sequence>
<dbReference type="AlphaFoldDB" id="A0A9P6DYV5"/>
<proteinExistence type="predicted"/>
<accession>A0A9P6DYV5</accession>
<dbReference type="Proteomes" id="UP000886523">
    <property type="component" value="Unassembled WGS sequence"/>
</dbReference>
<comment type="caution">
    <text evidence="1">The sequence shown here is derived from an EMBL/GenBank/DDBJ whole genome shotgun (WGS) entry which is preliminary data.</text>
</comment>